<dbReference type="InterPro" id="IPR025887">
    <property type="entry name" value="Glyco_hydro_31_N_dom"/>
</dbReference>
<keyword evidence="8" id="KW-1185">Reference proteome</keyword>
<feature type="domain" description="Tryptophan synthase beta chain-like PALP" evidence="2">
    <location>
        <begin position="414"/>
        <end position="715"/>
    </location>
</feature>
<dbReference type="PANTHER" id="PTHR42937:SF1">
    <property type="entry name" value="DIAMINOPROPIONATE AMMONIA-LYASE"/>
    <property type="match status" value="1"/>
</dbReference>
<dbReference type="Pfam" id="PF13802">
    <property type="entry name" value="Gal_mutarotas_2"/>
    <property type="match status" value="1"/>
</dbReference>
<dbReference type="InterPro" id="IPR036005">
    <property type="entry name" value="Creatinase/aminopeptidase-like"/>
</dbReference>
<evidence type="ECO:0000259" key="5">
    <source>
        <dbReference type="Pfam" id="PF01321"/>
    </source>
</evidence>
<dbReference type="InterPro" id="IPR000994">
    <property type="entry name" value="Pept_M24"/>
</dbReference>
<dbReference type="Pfam" id="PF01055">
    <property type="entry name" value="Glyco_hydro_31_2nd"/>
    <property type="match status" value="2"/>
</dbReference>
<name>A0ABP0K207_9DINO</name>
<dbReference type="Gene3D" id="3.90.230.10">
    <property type="entry name" value="Creatinase/methionine aminopeptidase superfamily"/>
    <property type="match status" value="1"/>
</dbReference>
<evidence type="ECO:0000259" key="4">
    <source>
        <dbReference type="Pfam" id="PF01055"/>
    </source>
</evidence>
<dbReference type="SUPFAM" id="SSF53686">
    <property type="entry name" value="Tryptophan synthase beta subunit-like PLP-dependent enzymes"/>
    <property type="match status" value="1"/>
</dbReference>
<proteinExistence type="inferred from homology"/>
<dbReference type="Gene3D" id="3.20.20.80">
    <property type="entry name" value="Glycosidases"/>
    <property type="match status" value="2"/>
</dbReference>
<feature type="domain" description="Glycoside hydrolase family 31 N-terminal" evidence="6">
    <location>
        <begin position="793"/>
        <end position="956"/>
    </location>
</feature>
<accession>A0ABP0K207</accession>
<feature type="domain" description="Peptidase M24" evidence="3">
    <location>
        <begin position="166"/>
        <end position="372"/>
    </location>
</feature>
<feature type="domain" description="Creatinase N-terminal" evidence="5">
    <location>
        <begin position="22"/>
        <end position="158"/>
    </location>
</feature>
<dbReference type="NCBIfam" id="NF006058">
    <property type="entry name" value="PRK08206.1"/>
    <property type="match status" value="1"/>
</dbReference>
<feature type="domain" description="Glycoside hydrolase family 31 TIM barrel" evidence="4">
    <location>
        <begin position="1094"/>
        <end position="1135"/>
    </location>
</feature>
<gene>
    <name evidence="7" type="ORF">CCMP2556_LOCUS13976</name>
</gene>
<dbReference type="InterPro" id="IPR036052">
    <property type="entry name" value="TrpB-like_PALP_sf"/>
</dbReference>
<dbReference type="InterPro" id="IPR000322">
    <property type="entry name" value="Glyco_hydro_31_TIM"/>
</dbReference>
<evidence type="ECO:0008006" key="9">
    <source>
        <dbReference type="Google" id="ProtNLM"/>
    </source>
</evidence>
<dbReference type="PANTHER" id="PTHR42937">
    <property type="match status" value="1"/>
</dbReference>
<dbReference type="Gene3D" id="3.40.350.10">
    <property type="entry name" value="Creatinase/prolidase N-terminal domain"/>
    <property type="match status" value="1"/>
</dbReference>
<evidence type="ECO:0000256" key="1">
    <source>
        <dbReference type="ARBA" id="ARBA00007806"/>
    </source>
</evidence>
<sequence length="1176" mass="130016">MVGPLGPPNLHPPFAPDEYAARLASVQRSMAERKVDLLIITEPENIYYMTGYQTVGSPEVQALMIDATDKSYFVTRQLEVSNASRSNLRTDQLEVYVDYESGISKLCNVIMRESPSIKTAGLEMTSRRLTAAQRQILESRLSCNFVDCSSLIPKHRLIKSPAEIAIMKRAAEICAAGVQAGLSSTVHMTESQIAGNIYHAMCEKGGEYPAYPPFVCAGRNGCIGHYTGSGHHALRDGDLLFLEIGGCFERYHAALMRSCYVGTALPQALAEAEAAVLKAMDTAKNLMRPGAVARDVDRAARRELEKVQGTMSLRSGYSIGIGFYPDWGEAEHFRMDPGSEQVFEEKMVLHLIPWLQLPDYGGVGLSDTVLITPHGAVSLFDRLVRPQIALIPPSLRQPFGPEESQRVRRVLKLEPTPLEKLHLEGLGSLFVKDESKRLGLQAFKVVGGAYAMLRFMCKRLALPMVEEHQDVSDVQRQYAERFGITTFVTATDGNHGRGVAWAAKTFGQKAVVYMPKGSALQRLQHVKDLGAEAEITDLNYDDTVEMAFAEGRKKGWVVLQDTTAPGYTEIPEWIMQGYTAMVQESLEAMEDFPSHVLLQMGVGSMAAAVVGHFSALRVSNGYRMPRFLVLEPKNAACGLESMRNDGKLTEVTGELDTMIAGLACGVPSSIAWPILREHVSAFVSVEDEIAGNGMRLLHRHGIEAGECGGAAAGLLEHIMSSNCQTATALREALALGADSQVLIINTEGATDPENYRLQLTLPHVKPRDGMLTFELGVLIAGRILRFRVLGIVVHTVEPSTIKVAGHKLQALAVGTLQSADVVRKEEEMQVDVVVSMKDIGGATEVASSGDCKVRLKHSPFELHFIVKDEVVQKLNSQHLLNFERQPHAGLVDATDVDSNDLFEVDQVVLSLTLEVSTYCQLYHDLTERLPESFGGHTDSKPRGPAGVGIDVSFEESRRALSQSALSSVQRRMRLTKFDQYDIPYDVLWLDIEHTDSKKYFTWHPTHFSQAGKLLDTLEASGRKLVTIIDPHIKKDTGYDVYKKMQSHDLFTKTKDKQLYDGWCWPGTSSYPDFCNPGARKLWTSFFRMDYYPHNRWEHLAISVPMLVSLCLCGASFVGADVPGFFYDPEPELFRRPDVRGTRSLPNGLMQELGSDILVRAISKAGEKSVDLYLQLV</sequence>
<evidence type="ECO:0000259" key="6">
    <source>
        <dbReference type="Pfam" id="PF13802"/>
    </source>
</evidence>
<dbReference type="Pfam" id="PF00557">
    <property type="entry name" value="Peptidase_M24"/>
    <property type="match status" value="1"/>
</dbReference>
<dbReference type="InterPro" id="IPR029149">
    <property type="entry name" value="Creatin/AminoP/Spt16_N"/>
</dbReference>
<dbReference type="SUPFAM" id="SSF53092">
    <property type="entry name" value="Creatinase/prolidase N-terminal domain"/>
    <property type="match status" value="1"/>
</dbReference>
<evidence type="ECO:0000313" key="8">
    <source>
        <dbReference type="Proteomes" id="UP001642484"/>
    </source>
</evidence>
<evidence type="ECO:0000259" key="3">
    <source>
        <dbReference type="Pfam" id="PF00557"/>
    </source>
</evidence>
<dbReference type="InterPro" id="IPR001926">
    <property type="entry name" value="TrpB-like_PALP"/>
</dbReference>
<comment type="similarity">
    <text evidence="1">Belongs to the glycosyl hydrolase 31 family.</text>
</comment>
<dbReference type="EMBL" id="CAXAMN010007058">
    <property type="protein sequence ID" value="CAK9020214.1"/>
    <property type="molecule type" value="Genomic_DNA"/>
</dbReference>
<evidence type="ECO:0000313" key="7">
    <source>
        <dbReference type="EMBL" id="CAK9020214.1"/>
    </source>
</evidence>
<dbReference type="InterPro" id="IPR010081">
    <property type="entry name" value="DiNH2opropionate_NH3_lyase"/>
</dbReference>
<dbReference type="SUPFAM" id="SSF51445">
    <property type="entry name" value="(Trans)glycosidases"/>
    <property type="match status" value="1"/>
</dbReference>
<dbReference type="Pfam" id="PF01321">
    <property type="entry name" value="Creatinase_N"/>
    <property type="match status" value="1"/>
</dbReference>
<protein>
    <recommendedName>
        <fullName evidence="9">Diaminopropionate ammonia-lyase</fullName>
    </recommendedName>
</protein>
<feature type="domain" description="Glycoside hydrolase family 31 TIM barrel" evidence="4">
    <location>
        <begin position="974"/>
        <end position="1087"/>
    </location>
</feature>
<dbReference type="Pfam" id="PF00291">
    <property type="entry name" value="PALP"/>
    <property type="match status" value="1"/>
</dbReference>
<evidence type="ECO:0000259" key="2">
    <source>
        <dbReference type="Pfam" id="PF00291"/>
    </source>
</evidence>
<dbReference type="SUPFAM" id="SSF55920">
    <property type="entry name" value="Creatinase/aminopeptidase"/>
    <property type="match status" value="1"/>
</dbReference>
<organism evidence="7 8">
    <name type="scientific">Durusdinium trenchii</name>
    <dbReference type="NCBI Taxonomy" id="1381693"/>
    <lineage>
        <taxon>Eukaryota</taxon>
        <taxon>Sar</taxon>
        <taxon>Alveolata</taxon>
        <taxon>Dinophyceae</taxon>
        <taxon>Suessiales</taxon>
        <taxon>Symbiodiniaceae</taxon>
        <taxon>Durusdinium</taxon>
    </lineage>
</organism>
<dbReference type="InterPro" id="IPR017853">
    <property type="entry name" value="GH"/>
</dbReference>
<reference evidence="7 8" key="1">
    <citation type="submission" date="2024-02" db="EMBL/GenBank/DDBJ databases">
        <authorList>
            <person name="Chen Y."/>
            <person name="Shah S."/>
            <person name="Dougan E. K."/>
            <person name="Thang M."/>
            <person name="Chan C."/>
        </authorList>
    </citation>
    <scope>NUCLEOTIDE SEQUENCE [LARGE SCALE GENOMIC DNA]</scope>
</reference>
<comment type="caution">
    <text evidence="7">The sequence shown here is derived from an EMBL/GenBank/DDBJ whole genome shotgun (WGS) entry which is preliminary data.</text>
</comment>
<dbReference type="Gene3D" id="3.40.50.1100">
    <property type="match status" value="2"/>
</dbReference>
<dbReference type="NCBIfam" id="TIGR01747">
    <property type="entry name" value="diampropi_NH3ly"/>
    <property type="match status" value="1"/>
</dbReference>
<dbReference type="Proteomes" id="UP001642484">
    <property type="component" value="Unassembled WGS sequence"/>
</dbReference>
<dbReference type="CDD" id="cd01066">
    <property type="entry name" value="APP_MetAP"/>
    <property type="match status" value="1"/>
</dbReference>
<dbReference type="InterPro" id="IPR000587">
    <property type="entry name" value="Creatinase_N"/>
</dbReference>